<reference evidence="2 3" key="1">
    <citation type="journal article" date="2015" name="Nature">
        <title>rRNA introns, odd ribosomes, and small enigmatic genomes across a large radiation of phyla.</title>
        <authorList>
            <person name="Brown C.T."/>
            <person name="Hug L.A."/>
            <person name="Thomas B.C."/>
            <person name="Sharon I."/>
            <person name="Castelle C.J."/>
            <person name="Singh A."/>
            <person name="Wilkins M.J."/>
            <person name="Williams K.H."/>
            <person name="Banfield J.F."/>
        </authorList>
    </citation>
    <scope>NUCLEOTIDE SEQUENCE [LARGE SCALE GENOMIC DNA]</scope>
</reference>
<feature type="transmembrane region" description="Helical" evidence="1">
    <location>
        <begin position="21"/>
        <end position="42"/>
    </location>
</feature>
<name>A0A0F9Z156_9BACT</name>
<gene>
    <name evidence="2" type="ORF">UR23_C0003G0003</name>
</gene>
<protein>
    <submittedName>
        <fullName evidence="2">Uncharacterized protein</fullName>
    </submittedName>
</protein>
<dbReference type="Proteomes" id="UP000034349">
    <property type="component" value="Unassembled WGS sequence"/>
</dbReference>
<evidence type="ECO:0000313" key="2">
    <source>
        <dbReference type="EMBL" id="KKP37468.1"/>
    </source>
</evidence>
<evidence type="ECO:0000313" key="3">
    <source>
        <dbReference type="Proteomes" id="UP000034349"/>
    </source>
</evidence>
<keyword evidence="1" id="KW-0812">Transmembrane</keyword>
<dbReference type="EMBL" id="LBOK01000003">
    <property type="protein sequence ID" value="KKP37468.1"/>
    <property type="molecule type" value="Genomic_DNA"/>
</dbReference>
<proteinExistence type="predicted"/>
<keyword evidence="1" id="KW-1133">Transmembrane helix</keyword>
<evidence type="ECO:0000256" key="1">
    <source>
        <dbReference type="SAM" id="Phobius"/>
    </source>
</evidence>
<organism evidence="2 3">
    <name type="scientific">Candidatus Roizmanbacteria bacterium GW2011_GWA2_32_13</name>
    <dbReference type="NCBI Taxonomy" id="1618475"/>
    <lineage>
        <taxon>Bacteria</taxon>
        <taxon>Candidatus Roizmaniibacteriota</taxon>
    </lineage>
</organism>
<comment type="caution">
    <text evidence="2">The sequence shown here is derived from an EMBL/GenBank/DDBJ whole genome shotgun (WGS) entry which is preliminary data.</text>
</comment>
<keyword evidence="1" id="KW-0472">Membrane</keyword>
<dbReference type="AlphaFoldDB" id="A0A0F9Z156"/>
<accession>A0A0F9Z156</accession>
<sequence length="45" mass="4865">MAKSRKAVGRAEPKYNPMKSNVIQMGVVFIIIAALVLVYAAGVMK</sequence>